<comment type="caution">
    <text evidence="1">The sequence shown here is derived from an EMBL/GenBank/DDBJ whole genome shotgun (WGS) entry which is preliminary data.</text>
</comment>
<evidence type="ECO:0000313" key="2">
    <source>
        <dbReference type="Proteomes" id="UP001499909"/>
    </source>
</evidence>
<dbReference type="Proteomes" id="UP001499909">
    <property type="component" value="Unassembled WGS sequence"/>
</dbReference>
<accession>A0ABP7NHI4</accession>
<gene>
    <name evidence="1" type="ORF">GCM10022406_29710</name>
</gene>
<evidence type="ECO:0000313" key="1">
    <source>
        <dbReference type="EMBL" id="GAA3945781.1"/>
    </source>
</evidence>
<dbReference type="EMBL" id="BAABDH010000097">
    <property type="protein sequence ID" value="GAA3945781.1"/>
    <property type="molecule type" value="Genomic_DNA"/>
</dbReference>
<dbReference type="RefSeq" id="WP_345115578.1">
    <property type="nucleotide sequence ID" value="NZ_BAABDH010000097.1"/>
</dbReference>
<reference evidence="2" key="1">
    <citation type="journal article" date="2019" name="Int. J. Syst. Evol. Microbiol.">
        <title>The Global Catalogue of Microorganisms (GCM) 10K type strain sequencing project: providing services to taxonomists for standard genome sequencing and annotation.</title>
        <authorList>
            <consortium name="The Broad Institute Genomics Platform"/>
            <consortium name="The Broad Institute Genome Sequencing Center for Infectious Disease"/>
            <person name="Wu L."/>
            <person name="Ma J."/>
        </authorList>
    </citation>
    <scope>NUCLEOTIDE SEQUENCE [LARGE SCALE GENOMIC DNA]</scope>
    <source>
        <strain evidence="2">JCM 17214</strain>
    </source>
</reference>
<keyword evidence="2" id="KW-1185">Reference proteome</keyword>
<proteinExistence type="predicted"/>
<name>A0ABP7NHI4_9BACT</name>
<sequence length="606" mass="64134">MTKTVGNVSVRELRIARTALNLSATAPFNWLGYVIYSPSGNLKEKDGSVPVLNEGGYLGASTADRYAAYYYTVSGSGDGVNATKPFSQTSFMAPSSTLPTSLDLAAFTTFDFALNSPNVTVRSVGNWLINGTMMIHDGTVDIGATGGNVTVKRNFMVGSTGTFKHSTGSSNLTVSGDFNVAGTFLPGTARVTLDGIGPQQLASGTYYDLFIPGTGTKTMTGDITVLSSLNLTGGLLETGPGKVILTPDPNVTSNNVLRETGTGYVRGTVEAAGNVTGPNNYHFSGIGLILTPKVNSQPLGATVVTRLTGGYKTGAAFGLGNNQLSQSILRQFLVQPTVSTGLDYKIIFAYHDTAPSELSYSYVDNSIPKTYVIDENTLEMFRTTDPNSGTWQNLHATTRDAALNTVTVTGITEFTNGNFFTLADQSRPLPVTLTKFALKALPTGVQVNWATASEPLSQGFAVERRSSATNIWQELKFVLSKGSSTQGAIYSYVDASATPGIWYYRLRQRDTDGTETTLPASAIKVSEAAGGLALLARPVPAHEQLTVEGLIPGQPLVVIDAVGRPVLEYIPETASATLNVAGLPPGLYTARTLNGTKALSLRFIKE</sequence>
<evidence type="ECO:0008006" key="3">
    <source>
        <dbReference type="Google" id="ProtNLM"/>
    </source>
</evidence>
<protein>
    <recommendedName>
        <fullName evidence="3">T9SS type A sorting domain-containing protein</fullName>
    </recommendedName>
</protein>
<organism evidence="1 2">
    <name type="scientific">Hymenobacter algoricola</name>
    <dbReference type="NCBI Taxonomy" id="486267"/>
    <lineage>
        <taxon>Bacteria</taxon>
        <taxon>Pseudomonadati</taxon>
        <taxon>Bacteroidota</taxon>
        <taxon>Cytophagia</taxon>
        <taxon>Cytophagales</taxon>
        <taxon>Hymenobacteraceae</taxon>
        <taxon>Hymenobacter</taxon>
    </lineage>
</organism>